<dbReference type="InterPro" id="IPR032675">
    <property type="entry name" value="LRR_dom_sf"/>
</dbReference>
<dbReference type="Proteomes" id="UP000054097">
    <property type="component" value="Unassembled WGS sequence"/>
</dbReference>
<name>A0A0C3AFZ3_SERVB</name>
<dbReference type="EMBL" id="KN824335">
    <property type="protein sequence ID" value="KIM23560.1"/>
    <property type="molecule type" value="Genomic_DNA"/>
</dbReference>
<accession>A0A0C3AFZ3</accession>
<reference evidence="2 3" key="1">
    <citation type="submission" date="2014-04" db="EMBL/GenBank/DDBJ databases">
        <authorList>
            <consortium name="DOE Joint Genome Institute"/>
            <person name="Kuo A."/>
            <person name="Zuccaro A."/>
            <person name="Kohler A."/>
            <person name="Nagy L.G."/>
            <person name="Floudas D."/>
            <person name="Copeland A."/>
            <person name="Barry K.W."/>
            <person name="Cichocki N."/>
            <person name="Veneault-Fourrey C."/>
            <person name="LaButti K."/>
            <person name="Lindquist E.A."/>
            <person name="Lipzen A."/>
            <person name="Lundell T."/>
            <person name="Morin E."/>
            <person name="Murat C."/>
            <person name="Sun H."/>
            <person name="Tunlid A."/>
            <person name="Henrissat B."/>
            <person name="Grigoriev I.V."/>
            <person name="Hibbett D.S."/>
            <person name="Martin F."/>
            <person name="Nordberg H.P."/>
            <person name="Cantor M.N."/>
            <person name="Hua S.X."/>
        </authorList>
    </citation>
    <scope>NUCLEOTIDE SEQUENCE [LARGE SCALE GENOMIC DNA]</scope>
    <source>
        <strain evidence="2 3">MAFF 305830</strain>
    </source>
</reference>
<dbReference type="OrthoDB" id="2754773at2759"/>
<protein>
    <submittedName>
        <fullName evidence="2">Uncharacterized protein</fullName>
    </submittedName>
</protein>
<organism evidence="2 3">
    <name type="scientific">Serendipita vermifera MAFF 305830</name>
    <dbReference type="NCBI Taxonomy" id="933852"/>
    <lineage>
        <taxon>Eukaryota</taxon>
        <taxon>Fungi</taxon>
        <taxon>Dikarya</taxon>
        <taxon>Basidiomycota</taxon>
        <taxon>Agaricomycotina</taxon>
        <taxon>Agaricomycetes</taxon>
        <taxon>Sebacinales</taxon>
        <taxon>Serendipitaceae</taxon>
        <taxon>Serendipita</taxon>
    </lineage>
</organism>
<sequence>MASVTEQLQTLEHNRKTLLERIQAASTLKNTPKPPTDHQTISDDQEEYNAIVKDISLLSAPISCDPVEILPFELFIDCIEPTLSAPERGYTASLLQLTMVSTRWCQAIISAPVLWADISINNRDEDLLIMVATSLQLSRDTMISLTICIPLGEEWNEALKIILPHSHRIRRITIHPFPSRIPNFRLGREGYIYLLELVKILTSLGTLSSINGLTLNVNYFHSMPRLGDWPPDLPVLPSSGLNLPQSIRYLRGWAFHLGSLPYVNSTFSNLRELHVTELIDVFLPILHSFPQLEVLTFSDIYRPLGNESTSRPTDGHVCYGLKNLRAFRCSQPFSYGIPILLRQIATDLIELSLSIPYRLVDFLIGILGSMSRLQWLTLQMRAQSWKIDSSLVGNNGIPTTIPTLRRLVLGSYGRDRALSQEMRDDEPYCQSAFTKLVFALGTPYPNMTSADIDCGPVLKWEIVAPFLARMQHLRRLSITGKCQLIDMIYVTLPALEELYTKEDSILLSIRTPELLRLTHDGKNFQIIEQFCDHLSSLQTLTVNYWLNSDHPWLNPQHPEYPKSFTHIKNLRLSVQGSYSELKFPTIHLVSFPSLTKIAIFGSVALSNSQATFLCLSLLYQPEACPQLREFELYSFPEWDCLFLMLETRNFHQNHLLSRISKIKLPFVLYHLRTPLSRLLRGQFTPRPSNYELSIYATKEALFDASMYVRQARLKCH</sequence>
<evidence type="ECO:0000313" key="3">
    <source>
        <dbReference type="Proteomes" id="UP000054097"/>
    </source>
</evidence>
<reference evidence="3" key="2">
    <citation type="submission" date="2015-01" db="EMBL/GenBank/DDBJ databases">
        <title>Evolutionary Origins and Diversification of the Mycorrhizal Mutualists.</title>
        <authorList>
            <consortium name="DOE Joint Genome Institute"/>
            <consortium name="Mycorrhizal Genomics Consortium"/>
            <person name="Kohler A."/>
            <person name="Kuo A."/>
            <person name="Nagy L.G."/>
            <person name="Floudas D."/>
            <person name="Copeland A."/>
            <person name="Barry K.W."/>
            <person name="Cichocki N."/>
            <person name="Veneault-Fourrey C."/>
            <person name="LaButti K."/>
            <person name="Lindquist E.A."/>
            <person name="Lipzen A."/>
            <person name="Lundell T."/>
            <person name="Morin E."/>
            <person name="Murat C."/>
            <person name="Riley R."/>
            <person name="Ohm R."/>
            <person name="Sun H."/>
            <person name="Tunlid A."/>
            <person name="Henrissat B."/>
            <person name="Grigoriev I.V."/>
            <person name="Hibbett D.S."/>
            <person name="Martin F."/>
        </authorList>
    </citation>
    <scope>NUCLEOTIDE SEQUENCE [LARGE SCALE GENOMIC DNA]</scope>
    <source>
        <strain evidence="3">MAFF 305830</strain>
    </source>
</reference>
<keyword evidence="3" id="KW-1185">Reference proteome</keyword>
<evidence type="ECO:0000256" key="1">
    <source>
        <dbReference type="SAM" id="Coils"/>
    </source>
</evidence>
<proteinExistence type="predicted"/>
<dbReference type="Gene3D" id="3.80.10.10">
    <property type="entry name" value="Ribonuclease Inhibitor"/>
    <property type="match status" value="2"/>
</dbReference>
<dbReference type="AlphaFoldDB" id="A0A0C3AFZ3"/>
<dbReference type="HOGENOM" id="CLU_015287_2_0_1"/>
<gene>
    <name evidence="2" type="ORF">M408DRAFT_27783</name>
</gene>
<keyword evidence="1" id="KW-0175">Coiled coil</keyword>
<feature type="coiled-coil region" evidence="1">
    <location>
        <begin position="1"/>
        <end position="28"/>
    </location>
</feature>
<evidence type="ECO:0000313" key="2">
    <source>
        <dbReference type="EMBL" id="KIM23560.1"/>
    </source>
</evidence>
<dbReference type="SUPFAM" id="SSF52047">
    <property type="entry name" value="RNI-like"/>
    <property type="match status" value="1"/>
</dbReference>